<dbReference type="EMBL" id="ML769572">
    <property type="protein sequence ID" value="KAE9393435.1"/>
    <property type="molecule type" value="Genomic_DNA"/>
</dbReference>
<evidence type="ECO:0000313" key="2">
    <source>
        <dbReference type="Proteomes" id="UP000799118"/>
    </source>
</evidence>
<organism evidence="1 2">
    <name type="scientific">Gymnopus androsaceus JB14</name>
    <dbReference type="NCBI Taxonomy" id="1447944"/>
    <lineage>
        <taxon>Eukaryota</taxon>
        <taxon>Fungi</taxon>
        <taxon>Dikarya</taxon>
        <taxon>Basidiomycota</taxon>
        <taxon>Agaricomycotina</taxon>
        <taxon>Agaricomycetes</taxon>
        <taxon>Agaricomycetidae</taxon>
        <taxon>Agaricales</taxon>
        <taxon>Marasmiineae</taxon>
        <taxon>Omphalotaceae</taxon>
        <taxon>Gymnopus</taxon>
    </lineage>
</organism>
<gene>
    <name evidence="1" type="ORF">BT96DRAFT_978945</name>
</gene>
<dbReference type="OrthoDB" id="271448at2759"/>
<evidence type="ECO:0000313" key="1">
    <source>
        <dbReference type="EMBL" id="KAE9393435.1"/>
    </source>
</evidence>
<reference evidence="1" key="1">
    <citation type="journal article" date="2019" name="Environ. Microbiol.">
        <title>Fungal ecological strategies reflected in gene transcription - a case study of two litter decomposers.</title>
        <authorList>
            <person name="Barbi F."/>
            <person name="Kohler A."/>
            <person name="Barry K."/>
            <person name="Baskaran P."/>
            <person name="Daum C."/>
            <person name="Fauchery L."/>
            <person name="Ihrmark K."/>
            <person name="Kuo A."/>
            <person name="LaButti K."/>
            <person name="Lipzen A."/>
            <person name="Morin E."/>
            <person name="Grigoriev I.V."/>
            <person name="Henrissat B."/>
            <person name="Lindahl B."/>
            <person name="Martin F."/>
        </authorList>
    </citation>
    <scope>NUCLEOTIDE SEQUENCE</scope>
    <source>
        <strain evidence="1">JB14</strain>
    </source>
</reference>
<dbReference type="Proteomes" id="UP000799118">
    <property type="component" value="Unassembled WGS sequence"/>
</dbReference>
<name>A0A6A4H8A7_9AGAR</name>
<proteinExistence type="predicted"/>
<dbReference type="AlphaFoldDB" id="A0A6A4H8A7"/>
<sequence length="291" mass="31591">MNTMCCSILGRVEGIPNFGMLARLYSQVLHLAVDFLKSLAEPATLAGFLGDKGFGSRDATSVAVCLCDTRDPHQVGGASQYLFQHLGGLLSTAYHLYLCYGGPPLLYPTDESPSIKFGQGDLVVTESRGYVRNGSFEGIPGTSAPVPAELRQMVGYFSSGDLDASIFNYTPCERSGHSVGLLGLGDGGDFYERLPDPTLPTEEVCIYQQGLEGTLQSSIDACLGLVVEYSYTVNICTREDMGRATVVPVGIWNPLDPNPMICRSSLHLWMLKLRRARLSLAHTVIGHLRLY</sequence>
<accession>A0A6A4H8A7</accession>
<protein>
    <submittedName>
        <fullName evidence="1">Uncharacterized protein</fullName>
    </submittedName>
</protein>
<keyword evidence="2" id="KW-1185">Reference proteome</keyword>